<evidence type="ECO:0000256" key="6">
    <source>
        <dbReference type="SAM" id="MobiDB-lite"/>
    </source>
</evidence>
<dbReference type="InterPro" id="IPR030391">
    <property type="entry name" value="MeTrfase_TrmA_CS"/>
</dbReference>
<dbReference type="Gene3D" id="2.40.50.140">
    <property type="entry name" value="Nucleic acid-binding proteins"/>
    <property type="match status" value="1"/>
</dbReference>
<comment type="similarity">
    <text evidence="4">Belongs to the class I-like SAM-binding methyltransferase superfamily. RNA M5U methyltransferase family.</text>
</comment>
<dbReference type="SUPFAM" id="SSF53335">
    <property type="entry name" value="S-adenosyl-L-methionine-dependent methyltransferases"/>
    <property type="match status" value="1"/>
</dbReference>
<dbReference type="PANTHER" id="PTHR11061">
    <property type="entry name" value="RNA M5U METHYLTRANSFERASE"/>
    <property type="match status" value="1"/>
</dbReference>
<dbReference type="PROSITE" id="PS01231">
    <property type="entry name" value="TRMA_2"/>
    <property type="match status" value="1"/>
</dbReference>
<evidence type="ECO:0000256" key="1">
    <source>
        <dbReference type="ARBA" id="ARBA00022603"/>
    </source>
</evidence>
<keyword evidence="1 4" id="KW-0489">Methyltransferase</keyword>
<dbReference type="SUPFAM" id="SSF50249">
    <property type="entry name" value="Nucleic acid-binding proteins"/>
    <property type="match status" value="1"/>
</dbReference>
<dbReference type="EMBL" id="FQVX01000002">
    <property type="protein sequence ID" value="SHG38735.1"/>
    <property type="molecule type" value="Genomic_DNA"/>
</dbReference>
<feature type="binding site" evidence="4">
    <location>
        <position position="323"/>
    </location>
    <ligand>
        <name>S-adenosyl-L-methionine</name>
        <dbReference type="ChEBI" id="CHEBI:59789"/>
    </ligand>
</feature>
<feature type="binding site" evidence="4">
    <location>
        <position position="371"/>
    </location>
    <ligand>
        <name>S-adenosyl-L-methionine</name>
        <dbReference type="ChEBI" id="CHEBI:59789"/>
    </ligand>
</feature>
<dbReference type="PANTHER" id="PTHR11061:SF30">
    <property type="entry name" value="TRNA (URACIL(54)-C(5))-METHYLTRANSFERASE"/>
    <property type="match status" value="1"/>
</dbReference>
<dbReference type="PROSITE" id="PS50926">
    <property type="entry name" value="TRAM"/>
    <property type="match status" value="1"/>
</dbReference>
<name>A0A1M5JED7_9ACTN</name>
<sequence>MAERRGSGRRRPGAGRPRAERPDRGGGWTGREFEVAVGPVAHGGHCVARHEGRVVFVRHALPGERVVVRVTEDRQPGYCRADAVEVLEAAPDRVERPCPYSGPGRCGGCDWQHVSWEGQRRLKADVVREQLTRLGRLDAADPLLTGLEVEPLPGGPLRWRSRARFAVDRAGVPGLRRHRSHDVVALDDCPITVEPAARAVLDRRWPGAGAVDVAVDSAGTVTTTRLDRRGAPTSTRVLAAGQDVPAEPAGRAGRRAGGRDWEVEGTGFWQVHESAADALVAAVTGLAAARPGETVLDLYAGAGLFGGALAPSVGDSGRVVCVEADAEACAAAEANLGGLPQAEVWQGEVDAEGLTGLLEELGDAPDVVVLDPPRAGAGPAVSRVVAGTGARAVVYVACDPASLGRDVAALAGAGYRLAALRAFDAFPMTAHVECVALFEPA</sequence>
<evidence type="ECO:0000313" key="8">
    <source>
        <dbReference type="EMBL" id="SHG38735.1"/>
    </source>
</evidence>
<dbReference type="InterPro" id="IPR030390">
    <property type="entry name" value="MeTrfase_TrmA_AS"/>
</dbReference>
<keyword evidence="9" id="KW-1185">Reference proteome</keyword>
<dbReference type="InterPro" id="IPR002792">
    <property type="entry name" value="TRAM_dom"/>
</dbReference>
<evidence type="ECO:0000256" key="4">
    <source>
        <dbReference type="PROSITE-ProRule" id="PRU01024"/>
    </source>
</evidence>
<dbReference type="PROSITE" id="PS01230">
    <property type="entry name" value="TRMA_1"/>
    <property type="match status" value="1"/>
</dbReference>
<dbReference type="InterPro" id="IPR010280">
    <property type="entry name" value="U5_MeTrfase_fam"/>
</dbReference>
<evidence type="ECO:0000256" key="2">
    <source>
        <dbReference type="ARBA" id="ARBA00022679"/>
    </source>
</evidence>
<dbReference type="STRING" id="1070870.SAMN05444351_2451"/>
<dbReference type="RefSeq" id="WP_083628576.1">
    <property type="nucleotide sequence ID" value="NZ_FQVX01000002.1"/>
</dbReference>
<evidence type="ECO:0000256" key="5">
    <source>
        <dbReference type="PROSITE-ProRule" id="PRU10015"/>
    </source>
</evidence>
<dbReference type="Pfam" id="PF01938">
    <property type="entry name" value="TRAM"/>
    <property type="match status" value="1"/>
</dbReference>
<gene>
    <name evidence="8" type="ORF">SAMN05444351_2451</name>
</gene>
<dbReference type="PROSITE" id="PS51687">
    <property type="entry name" value="SAM_MT_RNA_M5U"/>
    <property type="match status" value="1"/>
</dbReference>
<dbReference type="Pfam" id="PF05958">
    <property type="entry name" value="tRNA_U5-meth_tr"/>
    <property type="match status" value="1"/>
</dbReference>
<feature type="binding site" evidence="4">
    <location>
        <position position="270"/>
    </location>
    <ligand>
        <name>S-adenosyl-L-methionine</name>
        <dbReference type="ChEBI" id="CHEBI:59789"/>
    </ligand>
</feature>
<evidence type="ECO:0000259" key="7">
    <source>
        <dbReference type="PROSITE" id="PS50926"/>
    </source>
</evidence>
<dbReference type="OrthoDB" id="9804590at2"/>
<dbReference type="Gene3D" id="2.40.50.1070">
    <property type="match status" value="1"/>
</dbReference>
<organism evidence="8 9">
    <name type="scientific">Geodermatophilus nigrescens</name>
    <dbReference type="NCBI Taxonomy" id="1070870"/>
    <lineage>
        <taxon>Bacteria</taxon>
        <taxon>Bacillati</taxon>
        <taxon>Actinomycetota</taxon>
        <taxon>Actinomycetes</taxon>
        <taxon>Geodermatophilales</taxon>
        <taxon>Geodermatophilaceae</taxon>
        <taxon>Geodermatophilus</taxon>
    </lineage>
</organism>
<accession>A0A1M5JED7</accession>
<dbReference type="Proteomes" id="UP000184471">
    <property type="component" value="Unassembled WGS sequence"/>
</dbReference>
<feature type="region of interest" description="Disordered" evidence="6">
    <location>
        <begin position="1"/>
        <end position="30"/>
    </location>
</feature>
<feature type="active site" description="Nucleophile" evidence="4">
    <location>
        <position position="398"/>
    </location>
</feature>
<dbReference type="InterPro" id="IPR012340">
    <property type="entry name" value="NA-bd_OB-fold"/>
</dbReference>
<dbReference type="InterPro" id="IPR029063">
    <property type="entry name" value="SAM-dependent_MTases_sf"/>
</dbReference>
<dbReference type="AlphaFoldDB" id="A0A1M5JED7"/>
<feature type="binding site" evidence="4">
    <location>
        <position position="299"/>
    </location>
    <ligand>
        <name>S-adenosyl-L-methionine</name>
        <dbReference type="ChEBI" id="CHEBI:59789"/>
    </ligand>
</feature>
<proteinExistence type="inferred from homology"/>
<feature type="domain" description="TRAM" evidence="7">
    <location>
        <begin position="26"/>
        <end position="85"/>
    </location>
</feature>
<evidence type="ECO:0000313" key="9">
    <source>
        <dbReference type="Proteomes" id="UP000184471"/>
    </source>
</evidence>
<reference evidence="8 9" key="1">
    <citation type="submission" date="2016-11" db="EMBL/GenBank/DDBJ databases">
        <authorList>
            <person name="Jaros S."/>
            <person name="Januszkiewicz K."/>
            <person name="Wedrychowicz H."/>
        </authorList>
    </citation>
    <scope>NUCLEOTIDE SEQUENCE [LARGE SCALE GENOMIC DNA]</scope>
    <source>
        <strain evidence="8 9">DSM 45408</strain>
    </source>
</reference>
<dbReference type="Gene3D" id="3.40.50.150">
    <property type="entry name" value="Vaccinia Virus protein VP39"/>
    <property type="match status" value="1"/>
</dbReference>
<dbReference type="GO" id="GO:0070475">
    <property type="term" value="P:rRNA base methylation"/>
    <property type="evidence" value="ECO:0007669"/>
    <property type="project" value="TreeGrafter"/>
</dbReference>
<keyword evidence="2 4" id="KW-0808">Transferase</keyword>
<protein>
    <submittedName>
        <fullName evidence="8">23S rRNA m(5)U-1939 methyltransferase</fullName>
    </submittedName>
</protein>
<evidence type="ECO:0000256" key="3">
    <source>
        <dbReference type="ARBA" id="ARBA00022691"/>
    </source>
</evidence>
<feature type="active site" evidence="5">
    <location>
        <position position="398"/>
    </location>
</feature>
<keyword evidence="3 4" id="KW-0949">S-adenosyl-L-methionine</keyword>
<dbReference type="GO" id="GO:0070041">
    <property type="term" value="F:rRNA (uridine-C5-)-methyltransferase activity"/>
    <property type="evidence" value="ECO:0007669"/>
    <property type="project" value="TreeGrafter"/>
</dbReference>